<evidence type="ECO:0000256" key="6">
    <source>
        <dbReference type="ARBA" id="ARBA00023203"/>
    </source>
</evidence>
<evidence type="ECO:0000256" key="1">
    <source>
        <dbReference type="ARBA" id="ARBA00004245"/>
    </source>
</evidence>
<dbReference type="PANTHER" id="PTHR11604">
    <property type="entry name" value="PROFILIN"/>
    <property type="match status" value="1"/>
</dbReference>
<dbReference type="SMART" id="SM00392">
    <property type="entry name" value="PROF"/>
    <property type="match status" value="1"/>
</dbReference>
<dbReference type="AlphaFoldDB" id="A0A818MK56"/>
<accession>A0A818MK56</accession>
<dbReference type="Proteomes" id="UP000663844">
    <property type="component" value="Unassembled WGS sequence"/>
</dbReference>
<keyword evidence="6 8" id="KW-0009">Actin-binding</keyword>
<comment type="similarity">
    <text evidence="2 8">Belongs to the profilin family.</text>
</comment>
<evidence type="ECO:0000256" key="2">
    <source>
        <dbReference type="ARBA" id="ARBA00010058"/>
    </source>
</evidence>
<dbReference type="GO" id="GO:0005856">
    <property type="term" value="C:cytoskeleton"/>
    <property type="evidence" value="ECO:0007669"/>
    <property type="project" value="UniProtKB-SubCell"/>
</dbReference>
<dbReference type="PRINTS" id="PR01640">
    <property type="entry name" value="PROFILINPLNT"/>
</dbReference>
<evidence type="ECO:0000256" key="8">
    <source>
        <dbReference type="RuleBase" id="RU003909"/>
    </source>
</evidence>
<dbReference type="InterPro" id="IPR048278">
    <property type="entry name" value="PFN"/>
</dbReference>
<dbReference type="InterPro" id="IPR036140">
    <property type="entry name" value="PFN_sf"/>
</dbReference>
<evidence type="ECO:0000256" key="7">
    <source>
        <dbReference type="ARBA" id="ARBA00023212"/>
    </source>
</evidence>
<dbReference type="CDD" id="cd00148">
    <property type="entry name" value="PROF"/>
    <property type="match status" value="1"/>
</dbReference>
<organism evidence="9 10">
    <name type="scientific">Adineta steineri</name>
    <dbReference type="NCBI Taxonomy" id="433720"/>
    <lineage>
        <taxon>Eukaryota</taxon>
        <taxon>Metazoa</taxon>
        <taxon>Spiralia</taxon>
        <taxon>Gnathifera</taxon>
        <taxon>Rotifera</taxon>
        <taxon>Eurotatoria</taxon>
        <taxon>Bdelloidea</taxon>
        <taxon>Adinetida</taxon>
        <taxon>Adinetidae</taxon>
        <taxon>Adineta</taxon>
    </lineage>
</organism>
<evidence type="ECO:0000256" key="5">
    <source>
        <dbReference type="ARBA" id="ARBA00022490"/>
    </source>
</evidence>
<dbReference type="FunFam" id="3.30.450.30:FF:000001">
    <property type="entry name" value="Profilin"/>
    <property type="match status" value="1"/>
</dbReference>
<dbReference type="Pfam" id="PF00235">
    <property type="entry name" value="Profilin"/>
    <property type="match status" value="1"/>
</dbReference>
<dbReference type="SUPFAM" id="SSF55770">
    <property type="entry name" value="Profilin (actin-binding protein)"/>
    <property type="match status" value="1"/>
</dbReference>
<evidence type="ECO:0000313" key="9">
    <source>
        <dbReference type="EMBL" id="CAF3590479.1"/>
    </source>
</evidence>
<protein>
    <recommendedName>
        <fullName evidence="4 8">Profilin</fullName>
    </recommendedName>
</protein>
<keyword evidence="5" id="KW-0963">Cytoplasm</keyword>
<keyword evidence="7" id="KW-0206">Cytoskeleton</keyword>
<reference evidence="9" key="1">
    <citation type="submission" date="2021-02" db="EMBL/GenBank/DDBJ databases">
        <authorList>
            <person name="Nowell W R."/>
        </authorList>
    </citation>
    <scope>NUCLEOTIDE SEQUENCE</scope>
</reference>
<gene>
    <name evidence="9" type="ORF">OXD698_LOCUS5884</name>
</gene>
<dbReference type="InterPro" id="IPR005455">
    <property type="entry name" value="PFN_euk"/>
</dbReference>
<proteinExistence type="inferred from homology"/>
<dbReference type="EMBL" id="CAJOAZ010000247">
    <property type="protein sequence ID" value="CAF3590479.1"/>
    <property type="molecule type" value="Genomic_DNA"/>
</dbReference>
<comment type="caution">
    <text evidence="9">The sequence shown here is derived from an EMBL/GenBank/DDBJ whole genome shotgun (WGS) entry which is preliminary data.</text>
</comment>
<dbReference type="Gene3D" id="3.30.450.30">
    <property type="entry name" value="Dynein light chain 2a, cytoplasmic"/>
    <property type="match status" value="1"/>
</dbReference>
<evidence type="ECO:0000313" key="10">
    <source>
        <dbReference type="Proteomes" id="UP000663844"/>
    </source>
</evidence>
<dbReference type="PRINTS" id="PR00392">
    <property type="entry name" value="PROFILIN"/>
</dbReference>
<dbReference type="GO" id="GO:0005938">
    <property type="term" value="C:cell cortex"/>
    <property type="evidence" value="ECO:0007669"/>
    <property type="project" value="TreeGrafter"/>
</dbReference>
<dbReference type="GO" id="GO:0003785">
    <property type="term" value="F:actin monomer binding"/>
    <property type="evidence" value="ECO:0007669"/>
    <property type="project" value="TreeGrafter"/>
</dbReference>
<evidence type="ECO:0000256" key="3">
    <source>
        <dbReference type="ARBA" id="ARBA00011583"/>
    </source>
</evidence>
<evidence type="ECO:0000256" key="4">
    <source>
        <dbReference type="ARBA" id="ARBA00013422"/>
    </source>
</evidence>
<comment type="subcellular location">
    <subcellularLocation>
        <location evidence="1">Cytoplasm</location>
        <location evidence="1">Cytoskeleton</location>
    </subcellularLocation>
</comment>
<name>A0A818MK56_9BILA</name>
<comment type="subunit">
    <text evidence="3">Occurs in many kinds of cells as a complex with monomeric actin in a 1:1 ratio.</text>
</comment>
<dbReference type="PANTHER" id="PTHR11604:SF0">
    <property type="entry name" value="PROFILIN"/>
    <property type="match status" value="1"/>
</dbReference>
<sequence>MINTNDQDVFEELRALLNHYQRGNAWQPYVDQSLVGTGQVSHAAIIGQDGSVWAISPGFQLKNGEGNKIVNFFKDPSGTSASGMTIAGKKYFTLRADDRSIYGKKALGSGGVILVKTSKTVIIGLYEEGQQPGNAAAVVEGVADYLINNGY</sequence>